<comment type="caution">
    <text evidence="1">The sequence shown here is derived from an EMBL/GenBank/DDBJ whole genome shotgun (WGS) entry which is preliminary data.</text>
</comment>
<reference evidence="1" key="1">
    <citation type="journal article" date="2014" name="Front. Microbiol.">
        <title>High frequency of phylogenetically diverse reductive dehalogenase-homologous genes in deep subseafloor sedimentary metagenomes.</title>
        <authorList>
            <person name="Kawai M."/>
            <person name="Futagami T."/>
            <person name="Toyoda A."/>
            <person name="Takaki Y."/>
            <person name="Nishi S."/>
            <person name="Hori S."/>
            <person name="Arai W."/>
            <person name="Tsubouchi T."/>
            <person name="Morono Y."/>
            <person name="Uchiyama I."/>
            <person name="Ito T."/>
            <person name="Fujiyama A."/>
            <person name="Inagaki F."/>
            <person name="Takami H."/>
        </authorList>
    </citation>
    <scope>NUCLEOTIDE SEQUENCE</scope>
    <source>
        <strain evidence="1">Expedition CK06-06</strain>
    </source>
</reference>
<dbReference type="AlphaFoldDB" id="X0TNZ6"/>
<accession>X0TNZ6</accession>
<feature type="non-terminal residue" evidence="1">
    <location>
        <position position="57"/>
    </location>
</feature>
<sequence length="57" mass="6074">MLAMRDRVTRFDLLPSLIPQSPQLWSALQGACETDLTLGEIVGLAVIASPIPAGRIA</sequence>
<proteinExistence type="predicted"/>
<gene>
    <name evidence="1" type="ORF">S01H1_18843</name>
</gene>
<evidence type="ECO:0000313" key="1">
    <source>
        <dbReference type="EMBL" id="GAF89872.1"/>
    </source>
</evidence>
<protein>
    <submittedName>
        <fullName evidence="1">Uncharacterized protein</fullName>
    </submittedName>
</protein>
<dbReference type="EMBL" id="BARS01010110">
    <property type="protein sequence ID" value="GAF89872.1"/>
    <property type="molecule type" value="Genomic_DNA"/>
</dbReference>
<organism evidence="1">
    <name type="scientific">marine sediment metagenome</name>
    <dbReference type="NCBI Taxonomy" id="412755"/>
    <lineage>
        <taxon>unclassified sequences</taxon>
        <taxon>metagenomes</taxon>
        <taxon>ecological metagenomes</taxon>
    </lineage>
</organism>
<name>X0TNZ6_9ZZZZ</name>